<comment type="caution">
    <text evidence="1">The sequence shown here is derived from an EMBL/GenBank/DDBJ whole genome shotgun (WGS) entry which is preliminary data.</text>
</comment>
<protein>
    <recommendedName>
        <fullName evidence="3">Substrate-binding protein domain-containing protein</fullName>
    </recommendedName>
</protein>
<name>A0ABT8E4T4_9BACL</name>
<dbReference type="Gene3D" id="3.40.50.2300">
    <property type="match status" value="2"/>
</dbReference>
<reference evidence="1" key="1">
    <citation type="submission" date="2023-06" db="EMBL/GenBank/DDBJ databases">
        <title>Draft Genome Sequences of Representative Paenibacillus Polymyxa, Bacillus cereus, Fictibacillus sp., and Brevibacillus agri Strains Isolated from Amazonian Dark Earth.</title>
        <authorList>
            <person name="Pellegrinetti T.A."/>
            <person name="Cunha I.C.M."/>
            <person name="Chaves M.G."/>
            <person name="Freitas A.S."/>
            <person name="Silva A.V.R."/>
            <person name="Tsai S.M."/>
            <person name="Mendes L.W."/>
        </authorList>
    </citation>
    <scope>NUCLEOTIDE SEQUENCE</scope>
    <source>
        <strain evidence="1">CENA-BCM004</strain>
    </source>
</reference>
<sequence length="102" mass="10985">MTAARKAGRDDLVIATTDLGIHVALDMARDGLIKGLGVQLPYQQGVAEAILAGYALLGRQAPPYVAVPALKVTQRNMLAAWKLVYNMEVPERIQNALQEKGS</sequence>
<dbReference type="SUPFAM" id="SSF53822">
    <property type="entry name" value="Periplasmic binding protein-like I"/>
    <property type="match status" value="1"/>
</dbReference>
<dbReference type="Proteomes" id="UP001168694">
    <property type="component" value="Unassembled WGS sequence"/>
</dbReference>
<dbReference type="RefSeq" id="WP_290399088.1">
    <property type="nucleotide sequence ID" value="NZ_JAUHLN010000002.1"/>
</dbReference>
<accession>A0ABT8E4T4</accession>
<evidence type="ECO:0000313" key="2">
    <source>
        <dbReference type="Proteomes" id="UP001168694"/>
    </source>
</evidence>
<evidence type="ECO:0008006" key="3">
    <source>
        <dbReference type="Google" id="ProtNLM"/>
    </source>
</evidence>
<gene>
    <name evidence="1" type="ORF">QYF49_07830</name>
</gene>
<organism evidence="1 2">
    <name type="scientific">Fictibacillus terranigra</name>
    <dbReference type="NCBI Taxonomy" id="3058424"/>
    <lineage>
        <taxon>Bacteria</taxon>
        <taxon>Bacillati</taxon>
        <taxon>Bacillota</taxon>
        <taxon>Bacilli</taxon>
        <taxon>Bacillales</taxon>
        <taxon>Fictibacillaceae</taxon>
        <taxon>Fictibacillus</taxon>
    </lineage>
</organism>
<dbReference type="EMBL" id="JAUHLN010000002">
    <property type="protein sequence ID" value="MDN4072932.1"/>
    <property type="molecule type" value="Genomic_DNA"/>
</dbReference>
<proteinExistence type="predicted"/>
<keyword evidence="2" id="KW-1185">Reference proteome</keyword>
<dbReference type="InterPro" id="IPR028082">
    <property type="entry name" value="Peripla_BP_I"/>
</dbReference>
<evidence type="ECO:0000313" key="1">
    <source>
        <dbReference type="EMBL" id="MDN4072932.1"/>
    </source>
</evidence>